<protein>
    <recommendedName>
        <fullName evidence="4 9">N-(5'-phosphoribosyl)anthranilate isomerase</fullName>
        <shortName evidence="9">PRAI</shortName>
        <ecNumber evidence="3 9">5.3.1.24</ecNumber>
    </recommendedName>
</protein>
<dbReference type="PANTHER" id="PTHR42894:SF1">
    <property type="entry name" value="N-(5'-PHOSPHORIBOSYL)ANTHRANILATE ISOMERASE"/>
    <property type="match status" value="1"/>
</dbReference>
<dbReference type="InterPro" id="IPR001240">
    <property type="entry name" value="PRAI_dom"/>
</dbReference>
<dbReference type="UniPathway" id="UPA00035">
    <property type="reaction ID" value="UER00042"/>
</dbReference>
<feature type="domain" description="N-(5'phosphoribosyl) anthranilate isomerase (PRAI)" evidence="10">
    <location>
        <begin position="5"/>
        <end position="189"/>
    </location>
</feature>
<keyword evidence="8 9" id="KW-0413">Isomerase</keyword>
<dbReference type="GO" id="GO:0000162">
    <property type="term" value="P:L-tryptophan biosynthetic process"/>
    <property type="evidence" value="ECO:0007669"/>
    <property type="project" value="UniProtKB-UniRule"/>
</dbReference>
<dbReference type="SUPFAM" id="SSF51366">
    <property type="entry name" value="Ribulose-phoshate binding barrel"/>
    <property type="match status" value="1"/>
</dbReference>
<comment type="similarity">
    <text evidence="9">Belongs to the TrpF family.</text>
</comment>
<keyword evidence="12" id="KW-1185">Reference proteome</keyword>
<evidence type="ECO:0000313" key="11">
    <source>
        <dbReference type="EMBL" id="CAB1129165.1"/>
    </source>
</evidence>
<dbReference type="InterPro" id="IPR011060">
    <property type="entry name" value="RibuloseP-bd_barrel"/>
</dbReference>
<dbReference type="InterPro" id="IPR013785">
    <property type="entry name" value="Aldolase_TIM"/>
</dbReference>
<accession>A0A6F8ZGP9</accession>
<proteinExistence type="inferred from homology"/>
<sequence length="210" mass="21546">MGFAVKICGITRPAEARDALAAGADYLGLVLAPSRRQVSLDQAQALVDALPGLERSRWVAVLRDPDASLVDALLGALPGISLQVHGRGPQGWVDAVRAGGGRAIYSGPHPHPGAEVWLIDGKVPGSGQAWDWRRPERIPAGQSLWLAGGLRVETVAAAVAAVRPDGVDVSTGVEGPAGKDPVLMAAFVAAARAAAAGLAKAARDVRELGI</sequence>
<dbReference type="GO" id="GO:0004640">
    <property type="term" value="F:phosphoribosylanthranilate isomerase activity"/>
    <property type="evidence" value="ECO:0007669"/>
    <property type="project" value="UniProtKB-UniRule"/>
</dbReference>
<dbReference type="KEGG" id="hfv:R50_1664"/>
<evidence type="ECO:0000313" key="12">
    <source>
        <dbReference type="Proteomes" id="UP000503399"/>
    </source>
</evidence>
<evidence type="ECO:0000256" key="2">
    <source>
        <dbReference type="ARBA" id="ARBA00004664"/>
    </source>
</evidence>
<dbReference type="CDD" id="cd00405">
    <property type="entry name" value="PRAI"/>
    <property type="match status" value="1"/>
</dbReference>
<dbReference type="Pfam" id="PF00697">
    <property type="entry name" value="PRAI"/>
    <property type="match status" value="1"/>
</dbReference>
<keyword evidence="7 9" id="KW-0057">Aromatic amino acid biosynthesis</keyword>
<comment type="pathway">
    <text evidence="2 9">Amino-acid biosynthesis; L-tryptophan biosynthesis; L-tryptophan from chorismate: step 3/5.</text>
</comment>
<reference evidence="11 12" key="1">
    <citation type="submission" date="2020-02" db="EMBL/GenBank/DDBJ databases">
        <authorList>
            <person name="Hogendoorn C."/>
        </authorList>
    </citation>
    <scope>NUCLEOTIDE SEQUENCE [LARGE SCALE GENOMIC DNA]</scope>
    <source>
        <strain evidence="11">R501</strain>
    </source>
</reference>
<name>A0A6F8ZGP9_9FIRM</name>
<evidence type="ECO:0000256" key="7">
    <source>
        <dbReference type="ARBA" id="ARBA00023141"/>
    </source>
</evidence>
<evidence type="ECO:0000256" key="8">
    <source>
        <dbReference type="ARBA" id="ARBA00023235"/>
    </source>
</evidence>
<evidence type="ECO:0000256" key="9">
    <source>
        <dbReference type="HAMAP-Rule" id="MF_00135"/>
    </source>
</evidence>
<evidence type="ECO:0000256" key="6">
    <source>
        <dbReference type="ARBA" id="ARBA00022822"/>
    </source>
</evidence>
<dbReference type="PANTHER" id="PTHR42894">
    <property type="entry name" value="N-(5'-PHOSPHORIBOSYL)ANTHRANILATE ISOMERASE"/>
    <property type="match status" value="1"/>
</dbReference>
<keyword evidence="6 9" id="KW-0822">Tryptophan biosynthesis</keyword>
<evidence type="ECO:0000259" key="10">
    <source>
        <dbReference type="Pfam" id="PF00697"/>
    </source>
</evidence>
<comment type="catalytic activity">
    <reaction evidence="1 9">
        <text>N-(5-phospho-beta-D-ribosyl)anthranilate = 1-(2-carboxyphenylamino)-1-deoxy-D-ribulose 5-phosphate</text>
        <dbReference type="Rhea" id="RHEA:21540"/>
        <dbReference type="ChEBI" id="CHEBI:18277"/>
        <dbReference type="ChEBI" id="CHEBI:58613"/>
        <dbReference type="EC" id="5.3.1.24"/>
    </reaction>
</comment>
<dbReference type="EC" id="5.3.1.24" evidence="3 9"/>
<dbReference type="HAMAP" id="MF_00135">
    <property type="entry name" value="PRAI"/>
    <property type="match status" value="1"/>
</dbReference>
<evidence type="ECO:0000256" key="5">
    <source>
        <dbReference type="ARBA" id="ARBA00022605"/>
    </source>
</evidence>
<dbReference type="Proteomes" id="UP000503399">
    <property type="component" value="Chromosome"/>
</dbReference>
<keyword evidence="5 9" id="KW-0028">Amino-acid biosynthesis</keyword>
<evidence type="ECO:0000256" key="4">
    <source>
        <dbReference type="ARBA" id="ARBA00022272"/>
    </source>
</evidence>
<dbReference type="Gene3D" id="3.20.20.70">
    <property type="entry name" value="Aldolase class I"/>
    <property type="match status" value="1"/>
</dbReference>
<evidence type="ECO:0000256" key="3">
    <source>
        <dbReference type="ARBA" id="ARBA00012572"/>
    </source>
</evidence>
<organism evidence="11 12">
    <name type="scientific">Candidatus Hydrogenisulfobacillus filiaventi</name>
    <dbReference type="NCBI Taxonomy" id="2707344"/>
    <lineage>
        <taxon>Bacteria</taxon>
        <taxon>Bacillati</taxon>
        <taxon>Bacillota</taxon>
        <taxon>Clostridia</taxon>
        <taxon>Eubacteriales</taxon>
        <taxon>Clostridiales Family XVII. Incertae Sedis</taxon>
        <taxon>Candidatus Hydrogenisulfobacillus</taxon>
    </lineage>
</organism>
<dbReference type="InterPro" id="IPR044643">
    <property type="entry name" value="TrpF_fam"/>
</dbReference>
<dbReference type="EMBL" id="LR778114">
    <property type="protein sequence ID" value="CAB1129165.1"/>
    <property type="molecule type" value="Genomic_DNA"/>
</dbReference>
<dbReference type="AlphaFoldDB" id="A0A6F8ZGP9"/>
<gene>
    <name evidence="9 11" type="primary">trpF</name>
    <name evidence="11" type="ORF">R50_1664</name>
</gene>
<evidence type="ECO:0000256" key="1">
    <source>
        <dbReference type="ARBA" id="ARBA00001164"/>
    </source>
</evidence>